<reference evidence="1 2" key="1">
    <citation type="journal article" date="2019" name="Genome Biol. Evol.">
        <title>Insights into the evolution of the New World diploid cottons (Gossypium, subgenus Houzingenia) based on genome sequencing.</title>
        <authorList>
            <person name="Grover C.E."/>
            <person name="Arick M.A. 2nd"/>
            <person name="Thrash A."/>
            <person name="Conover J.L."/>
            <person name="Sanders W.S."/>
            <person name="Peterson D.G."/>
            <person name="Frelichowski J.E."/>
            <person name="Scheffler J.A."/>
            <person name="Scheffler B.E."/>
            <person name="Wendel J.F."/>
        </authorList>
    </citation>
    <scope>NUCLEOTIDE SEQUENCE [LARGE SCALE GENOMIC DNA]</scope>
    <source>
        <strain evidence="1">157</strain>
        <tissue evidence="1">Leaf</tissue>
    </source>
</reference>
<dbReference type="AlphaFoldDB" id="A0A7J8LMW7"/>
<name>A0A7J8LMW7_9ROSI</name>
<evidence type="ECO:0000313" key="1">
    <source>
        <dbReference type="EMBL" id="MBA0553766.1"/>
    </source>
</evidence>
<organism evidence="1 2">
    <name type="scientific">Gossypium lobatum</name>
    <dbReference type="NCBI Taxonomy" id="34289"/>
    <lineage>
        <taxon>Eukaryota</taxon>
        <taxon>Viridiplantae</taxon>
        <taxon>Streptophyta</taxon>
        <taxon>Embryophyta</taxon>
        <taxon>Tracheophyta</taxon>
        <taxon>Spermatophyta</taxon>
        <taxon>Magnoliopsida</taxon>
        <taxon>eudicotyledons</taxon>
        <taxon>Gunneridae</taxon>
        <taxon>Pentapetalae</taxon>
        <taxon>rosids</taxon>
        <taxon>malvids</taxon>
        <taxon>Malvales</taxon>
        <taxon>Malvaceae</taxon>
        <taxon>Malvoideae</taxon>
        <taxon>Gossypium</taxon>
    </lineage>
</organism>
<protein>
    <submittedName>
        <fullName evidence="1">Uncharacterized protein</fullName>
    </submittedName>
</protein>
<sequence length="129" mass="14429">AEDQILQCHICNLPGPPSLFIEPYLREVGFWNVALVGQGCKLDSKLISALFGLPMDGSVVTTFIQFGDWRGECGELLGLVPEMFYGDHRRYPNDGQVTNTRPLRWLLKLIDFRGLGELSRGSVVLATLY</sequence>
<gene>
    <name evidence="1" type="ORF">Golob_012915</name>
</gene>
<proteinExistence type="predicted"/>
<dbReference type="EMBL" id="JABEZX010000004">
    <property type="protein sequence ID" value="MBA0553766.1"/>
    <property type="molecule type" value="Genomic_DNA"/>
</dbReference>
<dbReference type="Proteomes" id="UP000593572">
    <property type="component" value="Unassembled WGS sequence"/>
</dbReference>
<accession>A0A7J8LMW7</accession>
<feature type="non-terminal residue" evidence="1">
    <location>
        <position position="129"/>
    </location>
</feature>
<comment type="caution">
    <text evidence="1">The sequence shown here is derived from an EMBL/GenBank/DDBJ whole genome shotgun (WGS) entry which is preliminary data.</text>
</comment>
<evidence type="ECO:0000313" key="2">
    <source>
        <dbReference type="Proteomes" id="UP000593572"/>
    </source>
</evidence>
<keyword evidence="2" id="KW-1185">Reference proteome</keyword>